<feature type="transmembrane region" description="Helical" evidence="2">
    <location>
        <begin position="6"/>
        <end position="24"/>
    </location>
</feature>
<organism evidence="3 4">
    <name type="scientific">Sulfurimonas crateris</name>
    <dbReference type="NCBI Taxonomy" id="2574727"/>
    <lineage>
        <taxon>Bacteria</taxon>
        <taxon>Pseudomonadati</taxon>
        <taxon>Campylobacterota</taxon>
        <taxon>Epsilonproteobacteria</taxon>
        <taxon>Campylobacterales</taxon>
        <taxon>Sulfurimonadaceae</taxon>
        <taxon>Sulfurimonas</taxon>
    </lineage>
</organism>
<keyword evidence="4" id="KW-1185">Reference proteome</keyword>
<keyword evidence="1" id="KW-0175">Coiled coil</keyword>
<reference evidence="3 4" key="1">
    <citation type="submission" date="2019-04" db="EMBL/GenBank/DDBJ databases">
        <title>Sulfurimonas crateris sp. nov. a facultative anaerobic sulfur-oxidizing chemolithautotrophic bacterium isolated from a terrestrial mud vulcano.</title>
        <authorList>
            <person name="Ratnikova N.M."/>
            <person name="Slobodkin A.I."/>
            <person name="Merkel A.Y."/>
            <person name="Novikov A."/>
            <person name="Bonch-Osmolovskaya E.A."/>
            <person name="Slobodkina G.B."/>
        </authorList>
    </citation>
    <scope>NUCLEOTIDE SEQUENCE [LARGE SCALE GENOMIC DNA]</scope>
    <source>
        <strain evidence="3 4">SN118</strain>
    </source>
</reference>
<dbReference type="EMBL" id="SZPX01000002">
    <property type="protein sequence ID" value="TKI70395.1"/>
    <property type="molecule type" value="Genomic_DNA"/>
</dbReference>
<dbReference type="OrthoDB" id="5333610at2"/>
<sequence>MFDSDLLIAFGLMALLFLRQISIIKEPNKINYAPLMLGIGAISAVVHFILHPDSIDMFMALKESFFPILVSLILYIIMNIFHQTQQREQERTQHKFTKALTQQLSELKEFTSELEKKMILNQNQDKQMQEENRERFKHDIKALDSILINQNRFVEKFEEMRGWHEDVKSSFENFTDVQIPSLDNIVHKHIDILRVAEQDHFNKVKTTLAKAMESRSDIIDEIEELKENLQQMSNLSKSIAKSIVKETIGELSSISKSFEKEVLSLRSHTEGVNTSLYESENRLGGIKEQSEIIMKQMILSSNKMRELKDQNSSLHDIYSTMRDLMKDIEVIKSEYVKSQSQLSMMIKEFKDIKESEIKSAKEQMESIGNELGAKIESSLEKLHKDYSLANEDISQSVKFLSKQAQLKSGYTMSESKENK</sequence>
<evidence type="ECO:0000256" key="2">
    <source>
        <dbReference type="SAM" id="Phobius"/>
    </source>
</evidence>
<keyword evidence="2" id="KW-1133">Transmembrane helix</keyword>
<evidence type="ECO:0000256" key="1">
    <source>
        <dbReference type="SAM" id="Coils"/>
    </source>
</evidence>
<feature type="transmembrane region" description="Helical" evidence="2">
    <location>
        <begin position="64"/>
        <end position="81"/>
    </location>
</feature>
<evidence type="ECO:0000313" key="4">
    <source>
        <dbReference type="Proteomes" id="UP000309561"/>
    </source>
</evidence>
<feature type="coiled-coil region" evidence="1">
    <location>
        <begin position="208"/>
        <end position="242"/>
    </location>
</feature>
<dbReference type="AlphaFoldDB" id="A0A4U2Z8W6"/>
<keyword evidence="2" id="KW-0812">Transmembrane</keyword>
<gene>
    <name evidence="3" type="ORF">FCU45_03675</name>
</gene>
<accession>A0A4U2Z8W6</accession>
<feature type="transmembrane region" description="Helical" evidence="2">
    <location>
        <begin position="31"/>
        <end position="52"/>
    </location>
</feature>
<keyword evidence="2" id="KW-0472">Membrane</keyword>
<proteinExistence type="predicted"/>
<evidence type="ECO:0000313" key="3">
    <source>
        <dbReference type="EMBL" id="TKI70395.1"/>
    </source>
</evidence>
<protein>
    <submittedName>
        <fullName evidence="3">Uncharacterized protein</fullName>
    </submittedName>
</protein>
<dbReference type="RefSeq" id="WP_137012394.1">
    <property type="nucleotide sequence ID" value="NZ_SZPX01000002.1"/>
</dbReference>
<comment type="caution">
    <text evidence="3">The sequence shown here is derived from an EMBL/GenBank/DDBJ whole genome shotgun (WGS) entry which is preliminary data.</text>
</comment>
<dbReference type="Proteomes" id="UP000309561">
    <property type="component" value="Unassembled WGS sequence"/>
</dbReference>
<name>A0A4U2Z8W6_9BACT</name>